<evidence type="ECO:0000313" key="2">
    <source>
        <dbReference type="EMBL" id="OJI88470.1"/>
    </source>
</evidence>
<organism evidence="2 3">
    <name type="scientific">Aspergillus tubingensis (strain CBS 134.48)</name>
    <dbReference type="NCBI Taxonomy" id="767770"/>
    <lineage>
        <taxon>Eukaryota</taxon>
        <taxon>Fungi</taxon>
        <taxon>Dikarya</taxon>
        <taxon>Ascomycota</taxon>
        <taxon>Pezizomycotina</taxon>
        <taxon>Eurotiomycetes</taxon>
        <taxon>Eurotiomycetidae</taxon>
        <taxon>Eurotiales</taxon>
        <taxon>Aspergillaceae</taxon>
        <taxon>Aspergillus</taxon>
        <taxon>Aspergillus subgen. Circumdati</taxon>
    </lineage>
</organism>
<accession>A0A1L9NGQ2</accession>
<reference evidence="3" key="1">
    <citation type="journal article" date="2017" name="Genome Biol.">
        <title>Comparative genomics reveals high biological diversity and specific adaptations in the industrially and medically important fungal genus Aspergillus.</title>
        <authorList>
            <person name="de Vries R.P."/>
            <person name="Riley R."/>
            <person name="Wiebenga A."/>
            <person name="Aguilar-Osorio G."/>
            <person name="Amillis S."/>
            <person name="Uchima C.A."/>
            <person name="Anderluh G."/>
            <person name="Asadollahi M."/>
            <person name="Askin M."/>
            <person name="Barry K."/>
            <person name="Battaglia E."/>
            <person name="Bayram O."/>
            <person name="Benocci T."/>
            <person name="Braus-Stromeyer S.A."/>
            <person name="Caldana C."/>
            <person name="Canovas D."/>
            <person name="Cerqueira G.C."/>
            <person name="Chen F."/>
            <person name="Chen W."/>
            <person name="Choi C."/>
            <person name="Clum A."/>
            <person name="Dos Santos R.A."/>
            <person name="Damasio A.R."/>
            <person name="Diallinas G."/>
            <person name="Emri T."/>
            <person name="Fekete E."/>
            <person name="Flipphi M."/>
            <person name="Freyberg S."/>
            <person name="Gallo A."/>
            <person name="Gournas C."/>
            <person name="Habgood R."/>
            <person name="Hainaut M."/>
            <person name="Harispe M.L."/>
            <person name="Henrissat B."/>
            <person name="Hilden K.S."/>
            <person name="Hope R."/>
            <person name="Hossain A."/>
            <person name="Karabika E."/>
            <person name="Karaffa L."/>
            <person name="Karanyi Z."/>
            <person name="Krasevec N."/>
            <person name="Kuo A."/>
            <person name="Kusch H."/>
            <person name="LaButti K."/>
            <person name="Lagendijk E.L."/>
            <person name="Lapidus A."/>
            <person name="Levasseur A."/>
            <person name="Lindquist E."/>
            <person name="Lipzen A."/>
            <person name="Logrieco A.F."/>
            <person name="MacCabe A."/>
            <person name="Maekelae M.R."/>
            <person name="Malavazi I."/>
            <person name="Melin P."/>
            <person name="Meyer V."/>
            <person name="Mielnichuk N."/>
            <person name="Miskei M."/>
            <person name="Molnar A.P."/>
            <person name="Mule G."/>
            <person name="Ngan C.Y."/>
            <person name="Orejas M."/>
            <person name="Orosz E."/>
            <person name="Ouedraogo J.P."/>
            <person name="Overkamp K.M."/>
            <person name="Park H.-S."/>
            <person name="Perrone G."/>
            <person name="Piumi F."/>
            <person name="Punt P.J."/>
            <person name="Ram A.F."/>
            <person name="Ramon A."/>
            <person name="Rauscher S."/>
            <person name="Record E."/>
            <person name="Riano-Pachon D.M."/>
            <person name="Robert V."/>
            <person name="Roehrig J."/>
            <person name="Ruller R."/>
            <person name="Salamov A."/>
            <person name="Salih N.S."/>
            <person name="Samson R.A."/>
            <person name="Sandor E."/>
            <person name="Sanguinetti M."/>
            <person name="Schuetze T."/>
            <person name="Sepcic K."/>
            <person name="Shelest E."/>
            <person name="Sherlock G."/>
            <person name="Sophianopoulou V."/>
            <person name="Squina F.M."/>
            <person name="Sun H."/>
            <person name="Susca A."/>
            <person name="Todd R.B."/>
            <person name="Tsang A."/>
            <person name="Unkles S.E."/>
            <person name="van de Wiele N."/>
            <person name="van Rossen-Uffink D."/>
            <person name="Oliveira J.V."/>
            <person name="Vesth T.C."/>
            <person name="Visser J."/>
            <person name="Yu J.-H."/>
            <person name="Zhou M."/>
            <person name="Andersen M.R."/>
            <person name="Archer D.B."/>
            <person name="Baker S.E."/>
            <person name="Benoit I."/>
            <person name="Brakhage A.A."/>
            <person name="Braus G.H."/>
            <person name="Fischer R."/>
            <person name="Frisvad J.C."/>
            <person name="Goldman G.H."/>
            <person name="Houbraken J."/>
            <person name="Oakley B."/>
            <person name="Pocsi I."/>
            <person name="Scazzocchio C."/>
            <person name="Seiboth B."/>
            <person name="vanKuyk P.A."/>
            <person name="Wortman J."/>
            <person name="Dyer P.S."/>
            <person name="Grigoriev I.V."/>
        </authorList>
    </citation>
    <scope>NUCLEOTIDE SEQUENCE [LARGE SCALE GENOMIC DNA]</scope>
    <source>
        <strain evidence="3">CBS 134.48</strain>
    </source>
</reference>
<dbReference type="AlphaFoldDB" id="A0A1L9NGQ2"/>
<keyword evidence="3" id="KW-1185">Reference proteome</keyword>
<gene>
    <name evidence="2" type="ORF">ASPTUDRAFT_376045</name>
</gene>
<evidence type="ECO:0000256" key="1">
    <source>
        <dbReference type="SAM" id="MobiDB-lite"/>
    </source>
</evidence>
<feature type="region of interest" description="Disordered" evidence="1">
    <location>
        <begin position="1"/>
        <end position="29"/>
    </location>
</feature>
<dbReference type="Proteomes" id="UP000184304">
    <property type="component" value="Unassembled WGS sequence"/>
</dbReference>
<proteinExistence type="predicted"/>
<protein>
    <submittedName>
        <fullName evidence="2">Uncharacterized protein</fullName>
    </submittedName>
</protein>
<evidence type="ECO:0000313" key="3">
    <source>
        <dbReference type="Proteomes" id="UP000184304"/>
    </source>
</evidence>
<dbReference type="EMBL" id="KV878179">
    <property type="protein sequence ID" value="OJI88470.1"/>
    <property type="molecule type" value="Genomic_DNA"/>
</dbReference>
<dbReference type="VEuPathDB" id="FungiDB:ASPTUDRAFT_376045"/>
<name>A0A1L9NGQ2_ASPTC</name>
<sequence length="86" mass="9588">MTKPTPYHTTAVHRHPTRTPLGTSVSPHMPPPTLSLLRNIFPTVPSTSELWRNVSRASARHLLQPQFTPILTQSIMLNAASLAWIL</sequence>